<keyword evidence="1" id="KW-0812">Transmembrane</keyword>
<sequence>MYRNINFRIGGILLLVIIAVFMNWRDLEFVWYQTTGTCDDYDWFTNTCYSGEKLLKQPMVLFFLDPATFFIVGGITFLGSFYTKGDKILMLERASHFAKDAGQIFAAVGAVYFFTGVFNEAQMARGFGIVFLSYLYGHIIGIILLAIANYLKTREEYEASQ</sequence>
<evidence type="ECO:0000313" key="2">
    <source>
        <dbReference type="EMBL" id="SVC50188.1"/>
    </source>
</evidence>
<organism evidence="2">
    <name type="scientific">marine metagenome</name>
    <dbReference type="NCBI Taxonomy" id="408172"/>
    <lineage>
        <taxon>unclassified sequences</taxon>
        <taxon>metagenomes</taxon>
        <taxon>ecological metagenomes</taxon>
    </lineage>
</organism>
<evidence type="ECO:0000256" key="1">
    <source>
        <dbReference type="SAM" id="Phobius"/>
    </source>
</evidence>
<feature type="transmembrane region" description="Helical" evidence="1">
    <location>
        <begin position="104"/>
        <end position="121"/>
    </location>
</feature>
<keyword evidence="1" id="KW-0472">Membrane</keyword>
<feature type="transmembrane region" description="Helical" evidence="1">
    <location>
        <begin position="7"/>
        <end position="24"/>
    </location>
</feature>
<proteinExistence type="predicted"/>
<reference evidence="2" key="1">
    <citation type="submission" date="2018-05" db="EMBL/GenBank/DDBJ databases">
        <authorList>
            <person name="Lanie J.A."/>
            <person name="Ng W.-L."/>
            <person name="Kazmierczak K.M."/>
            <person name="Andrzejewski T.M."/>
            <person name="Davidsen T.M."/>
            <person name="Wayne K.J."/>
            <person name="Tettelin H."/>
            <person name="Glass J.I."/>
            <person name="Rusch D."/>
            <person name="Podicherti R."/>
            <person name="Tsui H.-C.T."/>
            <person name="Winkler M.E."/>
        </authorList>
    </citation>
    <scope>NUCLEOTIDE SEQUENCE</scope>
</reference>
<feature type="transmembrane region" description="Helical" evidence="1">
    <location>
        <begin position="127"/>
        <end position="151"/>
    </location>
</feature>
<gene>
    <name evidence="2" type="ORF">METZ01_LOCUS303042</name>
</gene>
<keyword evidence="1" id="KW-1133">Transmembrane helix</keyword>
<dbReference type="AlphaFoldDB" id="A0A382MNZ0"/>
<accession>A0A382MNZ0</accession>
<feature type="transmembrane region" description="Helical" evidence="1">
    <location>
        <begin position="59"/>
        <end position="83"/>
    </location>
</feature>
<name>A0A382MNZ0_9ZZZZ</name>
<protein>
    <submittedName>
        <fullName evidence="2">Uncharacterized protein</fullName>
    </submittedName>
</protein>
<dbReference type="EMBL" id="UINC01094716">
    <property type="protein sequence ID" value="SVC50188.1"/>
    <property type="molecule type" value="Genomic_DNA"/>
</dbReference>